<reference evidence="1" key="1">
    <citation type="submission" date="2023-07" db="EMBL/GenBank/DDBJ databases">
        <title>Sorghum-associated microbial communities from plants grown in Nebraska, USA.</title>
        <authorList>
            <person name="Schachtman D."/>
        </authorList>
    </citation>
    <scope>NUCLEOTIDE SEQUENCE</scope>
    <source>
        <strain evidence="1">BE330</strain>
    </source>
</reference>
<name>A0AAE3XCB5_9DEIO</name>
<dbReference type="AlphaFoldDB" id="A0AAE3XCB5"/>
<dbReference type="Proteomes" id="UP001185331">
    <property type="component" value="Unassembled WGS sequence"/>
</dbReference>
<sequence length="188" mass="20609">MTEPTGLYPLLTDTTAIYDHWTPIVSGQAEPDPVRARLIASVQRALDAGFTYDTHVDQAARHDLADLLTPELLARNNPDGVGVRGGLFGYEVYFARKVIEERAARERRDAAHARLAPEAGRNYGTLYIQRKRMTGCTVTSISGTALSFTGKRGSVTYTFSLTAEQLEGLLRDAQVRKAQAAAKRTRAA</sequence>
<proteinExistence type="predicted"/>
<dbReference type="RefSeq" id="WP_309853620.1">
    <property type="nucleotide sequence ID" value="NZ_JAVDQJ010000004.1"/>
</dbReference>
<dbReference type="EMBL" id="JAVDQK010000005">
    <property type="protein sequence ID" value="MDR6218877.1"/>
    <property type="molecule type" value="Genomic_DNA"/>
</dbReference>
<comment type="caution">
    <text evidence="1">The sequence shown here is derived from an EMBL/GenBank/DDBJ whole genome shotgun (WGS) entry which is preliminary data.</text>
</comment>
<gene>
    <name evidence="1" type="ORF">J2Y00_002474</name>
</gene>
<evidence type="ECO:0000313" key="2">
    <source>
        <dbReference type="Proteomes" id="UP001185331"/>
    </source>
</evidence>
<organism evidence="1 2">
    <name type="scientific">Deinococcus soli</name>
    <name type="common">ex Cha et al. 2016</name>
    <dbReference type="NCBI Taxonomy" id="1309411"/>
    <lineage>
        <taxon>Bacteria</taxon>
        <taxon>Thermotogati</taxon>
        <taxon>Deinococcota</taxon>
        <taxon>Deinococci</taxon>
        <taxon>Deinococcales</taxon>
        <taxon>Deinococcaceae</taxon>
        <taxon>Deinococcus</taxon>
    </lineage>
</organism>
<accession>A0AAE3XCB5</accession>
<protein>
    <submittedName>
        <fullName evidence="1">Uncharacterized protein</fullName>
    </submittedName>
</protein>
<evidence type="ECO:0000313" key="1">
    <source>
        <dbReference type="EMBL" id="MDR6218877.1"/>
    </source>
</evidence>